<evidence type="ECO:0000313" key="8">
    <source>
        <dbReference type="Proteomes" id="UP000800235"/>
    </source>
</evidence>
<evidence type="ECO:0000256" key="2">
    <source>
        <dbReference type="ARBA" id="ARBA00022771"/>
    </source>
</evidence>
<accession>A0A9P4P308</accession>
<dbReference type="Pfam" id="PF14634">
    <property type="entry name" value="zf-RING_5"/>
    <property type="match status" value="1"/>
</dbReference>
<dbReference type="InterPro" id="IPR013083">
    <property type="entry name" value="Znf_RING/FYVE/PHD"/>
</dbReference>
<feature type="compositionally biased region" description="Basic and acidic residues" evidence="5">
    <location>
        <begin position="427"/>
        <end position="442"/>
    </location>
</feature>
<name>A0A9P4P308_9PEZI</name>
<dbReference type="GO" id="GO:0005762">
    <property type="term" value="C:mitochondrial large ribosomal subunit"/>
    <property type="evidence" value="ECO:0007669"/>
    <property type="project" value="TreeGrafter"/>
</dbReference>
<feature type="compositionally biased region" description="Polar residues" evidence="5">
    <location>
        <begin position="317"/>
        <end position="330"/>
    </location>
</feature>
<keyword evidence="3" id="KW-0862">Zinc</keyword>
<feature type="region of interest" description="Disordered" evidence="5">
    <location>
        <begin position="106"/>
        <end position="125"/>
    </location>
</feature>
<dbReference type="PANTHER" id="PTHR28266">
    <property type="entry name" value="54S RIBOSOMAL PROTEIN L20, MITOCHONDRIAL"/>
    <property type="match status" value="1"/>
</dbReference>
<dbReference type="InterPro" id="IPR001841">
    <property type="entry name" value="Znf_RING"/>
</dbReference>
<comment type="caution">
    <text evidence="7">The sequence shown here is derived from an EMBL/GenBank/DDBJ whole genome shotgun (WGS) entry which is preliminary data.</text>
</comment>
<protein>
    <recommendedName>
        <fullName evidence="6">RING-type domain-containing protein</fullName>
    </recommendedName>
</protein>
<dbReference type="Proteomes" id="UP000800235">
    <property type="component" value="Unassembled WGS sequence"/>
</dbReference>
<feature type="domain" description="RING-type" evidence="6">
    <location>
        <begin position="26"/>
        <end position="74"/>
    </location>
</feature>
<dbReference type="GO" id="GO:0003735">
    <property type="term" value="F:structural constituent of ribosome"/>
    <property type="evidence" value="ECO:0007669"/>
    <property type="project" value="TreeGrafter"/>
</dbReference>
<dbReference type="PROSITE" id="PS50089">
    <property type="entry name" value="ZF_RING_2"/>
    <property type="match status" value="1"/>
</dbReference>
<feature type="region of interest" description="Disordered" evidence="5">
    <location>
        <begin position="302"/>
        <end position="330"/>
    </location>
</feature>
<dbReference type="GO" id="GO:0008270">
    <property type="term" value="F:zinc ion binding"/>
    <property type="evidence" value="ECO:0007669"/>
    <property type="project" value="UniProtKB-KW"/>
</dbReference>
<dbReference type="EMBL" id="MU007012">
    <property type="protein sequence ID" value="KAF2435701.1"/>
    <property type="molecule type" value="Genomic_DNA"/>
</dbReference>
<evidence type="ECO:0000256" key="1">
    <source>
        <dbReference type="ARBA" id="ARBA00022723"/>
    </source>
</evidence>
<feature type="region of interest" description="Disordered" evidence="5">
    <location>
        <begin position="231"/>
        <end position="255"/>
    </location>
</feature>
<dbReference type="Pfam" id="PF12824">
    <property type="entry name" value="MRP-L20"/>
    <property type="match status" value="1"/>
</dbReference>
<dbReference type="OrthoDB" id="6021263at2759"/>
<evidence type="ECO:0000313" key="7">
    <source>
        <dbReference type="EMBL" id="KAF2435701.1"/>
    </source>
</evidence>
<feature type="region of interest" description="Disordered" evidence="5">
    <location>
        <begin position="419"/>
        <end position="442"/>
    </location>
</feature>
<evidence type="ECO:0000256" key="3">
    <source>
        <dbReference type="ARBA" id="ARBA00022833"/>
    </source>
</evidence>
<keyword evidence="2 4" id="KW-0863">Zinc-finger</keyword>
<dbReference type="InterPro" id="IPR017907">
    <property type="entry name" value="Znf_RING_CS"/>
</dbReference>
<dbReference type="SMART" id="SM00184">
    <property type="entry name" value="RING"/>
    <property type="match status" value="1"/>
</dbReference>
<evidence type="ECO:0000256" key="5">
    <source>
        <dbReference type="SAM" id="MobiDB-lite"/>
    </source>
</evidence>
<dbReference type="AlphaFoldDB" id="A0A9P4P308"/>
<reference evidence="7" key="1">
    <citation type="journal article" date="2020" name="Stud. Mycol.">
        <title>101 Dothideomycetes genomes: a test case for predicting lifestyles and emergence of pathogens.</title>
        <authorList>
            <person name="Haridas S."/>
            <person name="Albert R."/>
            <person name="Binder M."/>
            <person name="Bloem J."/>
            <person name="Labutti K."/>
            <person name="Salamov A."/>
            <person name="Andreopoulos B."/>
            <person name="Baker S."/>
            <person name="Barry K."/>
            <person name="Bills G."/>
            <person name="Bluhm B."/>
            <person name="Cannon C."/>
            <person name="Castanera R."/>
            <person name="Culley D."/>
            <person name="Daum C."/>
            <person name="Ezra D."/>
            <person name="Gonzalez J."/>
            <person name="Henrissat B."/>
            <person name="Kuo A."/>
            <person name="Liang C."/>
            <person name="Lipzen A."/>
            <person name="Lutzoni F."/>
            <person name="Magnuson J."/>
            <person name="Mondo S."/>
            <person name="Nolan M."/>
            <person name="Ohm R."/>
            <person name="Pangilinan J."/>
            <person name="Park H.-J."/>
            <person name="Ramirez L."/>
            <person name="Alfaro M."/>
            <person name="Sun H."/>
            <person name="Tritt A."/>
            <person name="Yoshinaga Y."/>
            <person name="Zwiers L.-H."/>
            <person name="Turgeon B."/>
            <person name="Goodwin S."/>
            <person name="Spatafora J."/>
            <person name="Crous P."/>
            <person name="Grigoriev I."/>
        </authorList>
    </citation>
    <scope>NUCLEOTIDE SEQUENCE</scope>
    <source>
        <strain evidence="7">CBS 130266</strain>
    </source>
</reference>
<evidence type="ECO:0000256" key="4">
    <source>
        <dbReference type="PROSITE-ProRule" id="PRU00175"/>
    </source>
</evidence>
<sequence>MPNQEHLSDNDLRRRLRSAADARERCPFQTTTHTSSNKINSKAAILRCGHYFCESCIKLASQAEYETRQCPLCDKDYHSVYVLVRGRGGHRRLKKLDLEGEWTDNGASGYESESESDGSDRSRSRDASIPTVLLTSALFDLQHMRACLIEIADLSDVIPSSRVKFLCYEMWSIVRHIWTFQELGHSIFRTLVTSTSISKLSTSFPSTTTMSSKPLSRPFLRPNCIKKQCRTSQIRQESSYRRHTQRLSIPPAPAFTPKSSMPSSSHIIFNPPPSSPNVYHTPMKFLPTHDKRRSLYASSAPSLYNIPSSTRRDPHTSPITKPGTQLHEASSTLPAALGPRLPASAPLPPALKDPYEKKYHLTELEIKEIQRLRAEDPKTWTRVKLAEKFDCSQFFVSLVAKNEVAGKEHDKKLEAVKKRWGPGRSLARHERGRRKELWGRDA</sequence>
<proteinExistence type="predicted"/>
<dbReference type="SUPFAM" id="SSF57850">
    <property type="entry name" value="RING/U-box"/>
    <property type="match status" value="1"/>
</dbReference>
<keyword evidence="8" id="KW-1185">Reference proteome</keyword>
<organism evidence="7 8">
    <name type="scientific">Tothia fuscella</name>
    <dbReference type="NCBI Taxonomy" id="1048955"/>
    <lineage>
        <taxon>Eukaryota</taxon>
        <taxon>Fungi</taxon>
        <taxon>Dikarya</taxon>
        <taxon>Ascomycota</taxon>
        <taxon>Pezizomycotina</taxon>
        <taxon>Dothideomycetes</taxon>
        <taxon>Pleosporomycetidae</taxon>
        <taxon>Venturiales</taxon>
        <taxon>Cylindrosympodiaceae</taxon>
        <taxon>Tothia</taxon>
    </lineage>
</organism>
<evidence type="ECO:0000259" key="6">
    <source>
        <dbReference type="PROSITE" id="PS50089"/>
    </source>
</evidence>
<dbReference type="InterPro" id="IPR024388">
    <property type="entry name" value="Ribosomal_mL58"/>
</dbReference>
<dbReference type="Gene3D" id="3.30.40.10">
    <property type="entry name" value="Zinc/RING finger domain, C3HC4 (zinc finger)"/>
    <property type="match status" value="1"/>
</dbReference>
<gene>
    <name evidence="7" type="ORF">EJ08DRAFT_656069</name>
</gene>
<keyword evidence="1" id="KW-0479">Metal-binding</keyword>
<dbReference type="PANTHER" id="PTHR28266:SF1">
    <property type="entry name" value="LARGE RIBOSOMAL SUBUNIT PROTEIN ML58"/>
    <property type="match status" value="1"/>
</dbReference>
<dbReference type="PROSITE" id="PS00518">
    <property type="entry name" value="ZF_RING_1"/>
    <property type="match status" value="1"/>
</dbReference>